<comment type="caution">
    <text evidence="1">The sequence shown here is derived from an EMBL/GenBank/DDBJ whole genome shotgun (WGS) entry which is preliminary data.</text>
</comment>
<dbReference type="RefSeq" id="WP_323444814.1">
    <property type="nucleotide sequence ID" value="NZ_BSBI01000001.1"/>
</dbReference>
<accession>A0ABQ5NQM2</accession>
<proteinExistence type="predicted"/>
<evidence type="ECO:0000313" key="2">
    <source>
        <dbReference type="Proteomes" id="UP001291653"/>
    </source>
</evidence>
<gene>
    <name evidence="1" type="ORF">SYYSPA8_00345</name>
</gene>
<protein>
    <submittedName>
        <fullName evidence="1">Uncharacterized protein</fullName>
    </submittedName>
</protein>
<dbReference type="Proteomes" id="UP001291653">
    <property type="component" value="Unassembled WGS sequence"/>
</dbReference>
<dbReference type="EMBL" id="BSBI01000001">
    <property type="protein sequence ID" value="GLF92688.1"/>
    <property type="molecule type" value="Genomic_DNA"/>
</dbReference>
<evidence type="ECO:0000313" key="1">
    <source>
        <dbReference type="EMBL" id="GLF92688.1"/>
    </source>
</evidence>
<keyword evidence="2" id="KW-1185">Reference proteome</keyword>
<reference evidence="1 2" key="1">
    <citation type="submission" date="2022-10" db="EMBL/GenBank/DDBJ databases">
        <title>Draft genome sequence of Streptomyces sp. YSPA8.</title>
        <authorList>
            <person name="Moriuchi R."/>
            <person name="Dohra H."/>
            <person name="Yamamura H."/>
            <person name="Kodani S."/>
        </authorList>
    </citation>
    <scope>NUCLEOTIDE SEQUENCE [LARGE SCALE GENOMIC DNA]</scope>
    <source>
        <strain evidence="1 2">YSPA8</strain>
    </source>
</reference>
<sequence length="91" mass="10268">MRGTGCGARVPPAAVRSLRPSPAQAGAVWVDLDPAYRQLFGRSLGVRMPDKRLWNPLGKVEKRFEHGPPKSVSLLFHQLHGRVPRHRRARR</sequence>
<organism evidence="1 2">
    <name type="scientific">Streptomyces yaizuensis</name>
    <dbReference type="NCBI Taxonomy" id="2989713"/>
    <lineage>
        <taxon>Bacteria</taxon>
        <taxon>Bacillati</taxon>
        <taxon>Actinomycetota</taxon>
        <taxon>Actinomycetes</taxon>
        <taxon>Kitasatosporales</taxon>
        <taxon>Streptomycetaceae</taxon>
        <taxon>Streptomyces</taxon>
    </lineage>
</organism>
<name>A0ABQ5NQM2_9ACTN</name>